<dbReference type="Pfam" id="PF00107">
    <property type="entry name" value="ADH_zinc_N"/>
    <property type="match status" value="1"/>
</dbReference>
<dbReference type="STRING" id="154538.A0A1M2W268"/>
<dbReference type="SMART" id="SM00829">
    <property type="entry name" value="PKS_ER"/>
    <property type="match status" value="1"/>
</dbReference>
<dbReference type="Gene3D" id="3.90.180.10">
    <property type="entry name" value="Medium-chain alcohol dehydrogenases, catalytic domain"/>
    <property type="match status" value="1"/>
</dbReference>
<keyword evidence="3" id="KW-1185">Reference proteome</keyword>
<dbReference type="PANTHER" id="PTHR45348">
    <property type="entry name" value="HYPOTHETICAL OXIDOREDUCTASE (EUROFUNG)"/>
    <property type="match status" value="1"/>
</dbReference>
<organism evidence="2 3">
    <name type="scientific">Trametes pubescens</name>
    <name type="common">White-rot fungus</name>
    <dbReference type="NCBI Taxonomy" id="154538"/>
    <lineage>
        <taxon>Eukaryota</taxon>
        <taxon>Fungi</taxon>
        <taxon>Dikarya</taxon>
        <taxon>Basidiomycota</taxon>
        <taxon>Agaricomycotina</taxon>
        <taxon>Agaricomycetes</taxon>
        <taxon>Polyporales</taxon>
        <taxon>Polyporaceae</taxon>
        <taxon>Trametes</taxon>
    </lineage>
</organism>
<dbReference type="PANTHER" id="PTHR45348:SF2">
    <property type="entry name" value="ZINC-TYPE ALCOHOL DEHYDROGENASE-LIKE PROTEIN C2E1P3.01"/>
    <property type="match status" value="1"/>
</dbReference>
<dbReference type="SUPFAM" id="SSF50129">
    <property type="entry name" value="GroES-like"/>
    <property type="match status" value="1"/>
</dbReference>
<dbReference type="Pfam" id="PF08240">
    <property type="entry name" value="ADH_N"/>
    <property type="match status" value="1"/>
</dbReference>
<dbReference type="SUPFAM" id="SSF56112">
    <property type="entry name" value="Protein kinase-like (PK-like)"/>
    <property type="match status" value="1"/>
</dbReference>
<accession>A0A1M2W268</accession>
<feature type="domain" description="Enoyl reductase (ER)" evidence="1">
    <location>
        <begin position="16"/>
        <end position="354"/>
    </location>
</feature>
<evidence type="ECO:0000313" key="3">
    <source>
        <dbReference type="Proteomes" id="UP000184267"/>
    </source>
</evidence>
<dbReference type="Gene3D" id="3.40.50.720">
    <property type="entry name" value="NAD(P)-binding Rossmann-like Domain"/>
    <property type="match status" value="1"/>
</dbReference>
<dbReference type="SUPFAM" id="SSF51735">
    <property type="entry name" value="NAD(P)-binding Rossmann-fold domains"/>
    <property type="match status" value="1"/>
</dbReference>
<dbReference type="AlphaFoldDB" id="A0A1M2W268"/>
<reference evidence="2 3" key="1">
    <citation type="submission" date="2016-10" db="EMBL/GenBank/DDBJ databases">
        <title>Genome sequence of the basidiomycete white-rot fungus Trametes pubescens.</title>
        <authorList>
            <person name="Makela M.R."/>
            <person name="Granchi Z."/>
            <person name="Peng M."/>
            <person name="De Vries R.P."/>
            <person name="Grigoriev I."/>
            <person name="Riley R."/>
            <person name="Hilden K."/>
        </authorList>
    </citation>
    <scope>NUCLEOTIDE SEQUENCE [LARGE SCALE GENOMIC DNA]</scope>
    <source>
        <strain evidence="2 3">FBCC735</strain>
    </source>
</reference>
<dbReference type="OrthoDB" id="4177236at2759"/>
<dbReference type="InterPro" id="IPR011032">
    <property type="entry name" value="GroES-like_sf"/>
</dbReference>
<protein>
    <submittedName>
        <fullName evidence="2">Enoyl reductase LovC</fullName>
    </submittedName>
</protein>
<comment type="caution">
    <text evidence="2">The sequence shown here is derived from an EMBL/GenBank/DDBJ whole genome shotgun (WGS) entry which is preliminary data.</text>
</comment>
<evidence type="ECO:0000259" key="1">
    <source>
        <dbReference type="SMART" id="SM00829"/>
    </source>
</evidence>
<dbReference type="EMBL" id="MNAD01000355">
    <property type="protein sequence ID" value="OJT13870.1"/>
    <property type="molecule type" value="Genomic_DNA"/>
</dbReference>
<dbReference type="InterPro" id="IPR047122">
    <property type="entry name" value="Trans-enoyl_RdTase-like"/>
</dbReference>
<proteinExistence type="predicted"/>
<dbReference type="InterPro" id="IPR011009">
    <property type="entry name" value="Kinase-like_dom_sf"/>
</dbReference>
<dbReference type="InterPro" id="IPR020843">
    <property type="entry name" value="ER"/>
</dbReference>
<dbReference type="InterPro" id="IPR036291">
    <property type="entry name" value="NAD(P)-bd_dom_sf"/>
</dbReference>
<dbReference type="GO" id="GO:0016651">
    <property type="term" value="F:oxidoreductase activity, acting on NAD(P)H"/>
    <property type="evidence" value="ECO:0007669"/>
    <property type="project" value="InterPro"/>
</dbReference>
<gene>
    <name evidence="2" type="ORF">TRAPUB_9590</name>
</gene>
<dbReference type="InterPro" id="IPR013154">
    <property type="entry name" value="ADH-like_N"/>
</dbReference>
<dbReference type="Gene3D" id="3.90.1200.10">
    <property type="match status" value="1"/>
</dbReference>
<dbReference type="InterPro" id="IPR002575">
    <property type="entry name" value="Aminoglycoside_PTrfase"/>
</dbReference>
<dbReference type="Pfam" id="PF01636">
    <property type="entry name" value="APH"/>
    <property type="match status" value="1"/>
</dbReference>
<name>A0A1M2W268_TRAPU</name>
<dbReference type="CDD" id="cd08249">
    <property type="entry name" value="enoyl_reductase_like"/>
    <property type="match status" value="1"/>
</dbReference>
<dbReference type="InterPro" id="IPR013149">
    <property type="entry name" value="ADH-like_C"/>
</dbReference>
<evidence type="ECO:0000313" key="2">
    <source>
        <dbReference type="EMBL" id="OJT13870.1"/>
    </source>
</evidence>
<sequence length="650" mass="70871">MPVLVTQKSLLLREESTPYIIEETPVPHPGPKDVLVQIFACALNPVDYAIVDPPYSKILIQEWPHIPGSDGAGVVVALGAEVTNLKEGDKVVFQGSGGGAGATCQQFAIVPAELTAIVPDTLTFEQAATLPLALTTDVMSLYNQSPAPQNLSLRLKPVWEPEGQTAYAGTPAFIIGAAASLGQVAVQLARLAGHSPIIATASPHNAELIKSLGATHVLDRSRSNESILAELPALTGGKPLQFAFVAVASADALRLGRDALAPGGALATISPQPQMLPEDVVSIGDGKRLSFVFGSARLPHTIETGVAMFKALSGWLEKGLLKPNPVEVLPNGLAGINEGLARMKANKVSGTKLVARPQENPSDIDHLTDEELHALPKRPSLSEEFNVELHDNNVSRFSEGTVIKAVYVADEGEPSEAVTLDVLFCHTTIPVPRVRRVLGTGKHRGIVMDYIKGRQLKHVWPTMSFFQKLRVGLTLRRYIRQLRAIRHPRSAVPGPLGPGLEARVCDSHIHGTRNPERGPFASYAELAAFWNERNEMAKRIEVIHWNVSAEEAEAHHPGRFDDSCPLVLTHGDLNMRNILVGDDGRLWLIDWEMSGFYPPWFEFTIMTYQACAVGEPIEDTFWLRLIPFICGPFYHQARWHALASIALEYR</sequence>
<dbReference type="Proteomes" id="UP000184267">
    <property type="component" value="Unassembled WGS sequence"/>
</dbReference>